<dbReference type="AlphaFoldDB" id="A0A1H4GYX0"/>
<gene>
    <name evidence="2" type="ORF">SAMN05660964_03822</name>
</gene>
<evidence type="ECO:0000256" key="1">
    <source>
        <dbReference type="SAM" id="MobiDB-lite"/>
    </source>
</evidence>
<dbReference type="EMBL" id="FNQP01000060">
    <property type="protein sequence ID" value="SEB14799.1"/>
    <property type="molecule type" value="Genomic_DNA"/>
</dbReference>
<protein>
    <submittedName>
        <fullName evidence="2">Uncharacterized protein</fullName>
    </submittedName>
</protein>
<reference evidence="2 3" key="1">
    <citation type="submission" date="2016-10" db="EMBL/GenBank/DDBJ databases">
        <authorList>
            <person name="de Groot N.N."/>
        </authorList>
    </citation>
    <scope>NUCLEOTIDE SEQUENCE [LARGE SCALE GENOMIC DNA]</scope>
    <source>
        <strain evidence="2 3">DSM 21228</strain>
    </source>
</reference>
<evidence type="ECO:0000313" key="2">
    <source>
        <dbReference type="EMBL" id="SEB14799.1"/>
    </source>
</evidence>
<organism evidence="2 3">
    <name type="scientific">Thiothrix caldifontis</name>
    <dbReference type="NCBI Taxonomy" id="525918"/>
    <lineage>
        <taxon>Bacteria</taxon>
        <taxon>Pseudomonadati</taxon>
        <taxon>Pseudomonadota</taxon>
        <taxon>Gammaproteobacteria</taxon>
        <taxon>Thiotrichales</taxon>
        <taxon>Thiotrichaceae</taxon>
        <taxon>Thiothrix</taxon>
    </lineage>
</organism>
<sequence>MGSLTRVLESRQVNRGRPIPDAKRGHDPDAGLAGGASVVVRDGESPLHGEGGQFKQVCHANYLTLVR</sequence>
<feature type="region of interest" description="Disordered" evidence="1">
    <location>
        <begin position="1"/>
        <end position="34"/>
    </location>
</feature>
<evidence type="ECO:0000313" key="3">
    <source>
        <dbReference type="Proteomes" id="UP000199397"/>
    </source>
</evidence>
<name>A0A1H4GYX0_9GAMM</name>
<keyword evidence="3" id="KW-1185">Reference proteome</keyword>
<accession>A0A1H4GYX0</accession>
<proteinExistence type="predicted"/>
<feature type="compositionally biased region" description="Basic and acidic residues" evidence="1">
    <location>
        <begin position="18"/>
        <end position="29"/>
    </location>
</feature>
<dbReference type="Proteomes" id="UP000199397">
    <property type="component" value="Unassembled WGS sequence"/>
</dbReference>